<proteinExistence type="predicted"/>
<sequence>MISAPPAVLILPLPNRDQVVSTVNFVVGKFKRLGVPVELRKSEAPVFVECKVTADGLLQRLDIYLAANSEDFATVTPVQERIVGNFVEKAAYAHIAQGVAVQVNYEAKEAVAVKNVIVYAVGPAYRDLKL</sequence>
<dbReference type="Proteomes" id="UP000033636">
    <property type="component" value="Unassembled WGS sequence"/>
</dbReference>
<organism evidence="1 2">
    <name type="scientific">Thermoproteus sp. AZ2</name>
    <dbReference type="NCBI Taxonomy" id="1609232"/>
    <lineage>
        <taxon>Archaea</taxon>
        <taxon>Thermoproteota</taxon>
        <taxon>Thermoprotei</taxon>
        <taxon>Thermoproteales</taxon>
        <taxon>Thermoproteaceae</taxon>
        <taxon>Thermoproteus</taxon>
    </lineage>
</organism>
<name>A0ACC6V026_9CREN</name>
<dbReference type="EMBL" id="JZWT02000005">
    <property type="protein sequence ID" value="MFB6490198.1"/>
    <property type="molecule type" value="Genomic_DNA"/>
</dbReference>
<reference evidence="1" key="1">
    <citation type="submission" date="2024-07" db="EMBL/GenBank/DDBJ databases">
        <title>Metagenome and Metagenome-Assembled Genomes of Archaea from a hot spring from the geothermal field of Los Azufres, Mexico.</title>
        <authorList>
            <person name="Marin-Paredes R."/>
            <person name="Martinez-Romero E."/>
            <person name="Servin-Garciduenas L.E."/>
        </authorList>
    </citation>
    <scope>NUCLEOTIDE SEQUENCE</scope>
</reference>
<evidence type="ECO:0000313" key="2">
    <source>
        <dbReference type="Proteomes" id="UP000033636"/>
    </source>
</evidence>
<protein>
    <submittedName>
        <fullName evidence="1">Uncharacterized protein</fullName>
    </submittedName>
</protein>
<evidence type="ECO:0000313" key="1">
    <source>
        <dbReference type="EMBL" id="MFB6490198.1"/>
    </source>
</evidence>
<comment type="caution">
    <text evidence="1">The sequence shown here is derived from an EMBL/GenBank/DDBJ whole genome shotgun (WGS) entry which is preliminary data.</text>
</comment>
<accession>A0ACC6V026</accession>
<gene>
    <name evidence="1" type="ORF">TU35_002945</name>
</gene>